<protein>
    <submittedName>
        <fullName evidence="2">HNH endonuclease family protein</fullName>
    </submittedName>
</protein>
<dbReference type="RefSeq" id="WP_236114163.1">
    <property type="nucleotide sequence ID" value="NZ_JAKGTI010000001.1"/>
</dbReference>
<gene>
    <name evidence="2" type="ORF">L1I42_03810</name>
</gene>
<keyword evidence="2" id="KW-0255">Endonuclease</keyword>
<evidence type="ECO:0000313" key="3">
    <source>
        <dbReference type="Proteomes" id="UP001201217"/>
    </source>
</evidence>
<sequence>MFNSRNTESAVQVLRDLNRKLRDRAPDPDEFDANFRQIVFTRGQTSQKELIRYILKKVQNEEGSPTVGESDDLTIEHLIPQASDRDETIVGQIGNLILVDKVTNGRLADRRFSEKKKILHESGYRLPSAFTEVDDLTDEIIEENTMRVSKLSRSKVWSI</sequence>
<dbReference type="Proteomes" id="UP001201217">
    <property type="component" value="Unassembled WGS sequence"/>
</dbReference>
<organism evidence="2 3">
    <name type="scientific">Maritalea mediterranea</name>
    <dbReference type="NCBI Taxonomy" id="2909667"/>
    <lineage>
        <taxon>Bacteria</taxon>
        <taxon>Pseudomonadati</taxon>
        <taxon>Pseudomonadota</taxon>
        <taxon>Alphaproteobacteria</taxon>
        <taxon>Hyphomicrobiales</taxon>
        <taxon>Devosiaceae</taxon>
        <taxon>Maritalea</taxon>
    </lineage>
</organism>
<evidence type="ECO:0000259" key="1">
    <source>
        <dbReference type="Pfam" id="PF07510"/>
    </source>
</evidence>
<dbReference type="EMBL" id="JAKGTI010000001">
    <property type="protein sequence ID" value="MCF4097609.1"/>
    <property type="molecule type" value="Genomic_DNA"/>
</dbReference>
<dbReference type="InterPro" id="IPR011089">
    <property type="entry name" value="GmrSD_C"/>
</dbReference>
<proteinExistence type="predicted"/>
<reference evidence="2 3" key="1">
    <citation type="submission" date="2022-01" db="EMBL/GenBank/DDBJ databases">
        <title>Maritalea mediterranea sp. nov., isolated from marine plastic residues from the Malva-rosa beach (Valencia, Spain).</title>
        <authorList>
            <person name="Vidal-Verdu A."/>
            <person name="Molina-Menor E."/>
            <person name="Pascual J."/>
            <person name="Pereto J."/>
            <person name="Porcar M."/>
        </authorList>
    </citation>
    <scope>NUCLEOTIDE SEQUENCE [LARGE SCALE GENOMIC DNA]</scope>
    <source>
        <strain evidence="2 3">P4.10X</strain>
    </source>
</reference>
<keyword evidence="2" id="KW-0540">Nuclease</keyword>
<keyword evidence="2" id="KW-0378">Hydrolase</keyword>
<feature type="domain" description="GmrSD restriction endonucleases C-terminal" evidence="1">
    <location>
        <begin position="27"/>
        <end position="145"/>
    </location>
</feature>
<keyword evidence="3" id="KW-1185">Reference proteome</keyword>
<dbReference type="Pfam" id="PF07510">
    <property type="entry name" value="GmrSD_C"/>
    <property type="match status" value="1"/>
</dbReference>
<accession>A0ABS9E410</accession>
<name>A0ABS9E410_9HYPH</name>
<dbReference type="GO" id="GO:0004519">
    <property type="term" value="F:endonuclease activity"/>
    <property type="evidence" value="ECO:0007669"/>
    <property type="project" value="UniProtKB-KW"/>
</dbReference>
<comment type="caution">
    <text evidence="2">The sequence shown here is derived from an EMBL/GenBank/DDBJ whole genome shotgun (WGS) entry which is preliminary data.</text>
</comment>
<evidence type="ECO:0000313" key="2">
    <source>
        <dbReference type="EMBL" id="MCF4097609.1"/>
    </source>
</evidence>